<name>A0A1F6NL38_9BACT</name>
<proteinExistence type="predicted"/>
<dbReference type="EMBL" id="MFQR01000014">
    <property type="protein sequence ID" value="OGH84565.1"/>
    <property type="molecule type" value="Genomic_DNA"/>
</dbReference>
<organism evidence="1 2">
    <name type="scientific">Candidatus Magasanikbacteria bacterium RIFOXYA2_FULL_44_8</name>
    <dbReference type="NCBI Taxonomy" id="1798696"/>
    <lineage>
        <taxon>Bacteria</taxon>
        <taxon>Candidatus Magasanikiibacteriota</taxon>
    </lineage>
</organism>
<dbReference type="Proteomes" id="UP000177803">
    <property type="component" value="Unassembled WGS sequence"/>
</dbReference>
<dbReference type="AlphaFoldDB" id="A0A1F6NL38"/>
<gene>
    <name evidence="1" type="ORF">A2261_04280</name>
</gene>
<reference evidence="1 2" key="1">
    <citation type="journal article" date="2016" name="Nat. Commun.">
        <title>Thousands of microbial genomes shed light on interconnected biogeochemical processes in an aquifer system.</title>
        <authorList>
            <person name="Anantharaman K."/>
            <person name="Brown C.T."/>
            <person name="Hug L.A."/>
            <person name="Sharon I."/>
            <person name="Castelle C.J."/>
            <person name="Probst A.J."/>
            <person name="Thomas B.C."/>
            <person name="Singh A."/>
            <person name="Wilkins M.J."/>
            <person name="Karaoz U."/>
            <person name="Brodie E.L."/>
            <person name="Williams K.H."/>
            <person name="Hubbard S.S."/>
            <person name="Banfield J.F."/>
        </authorList>
    </citation>
    <scope>NUCLEOTIDE SEQUENCE [LARGE SCALE GENOMIC DNA]</scope>
</reference>
<evidence type="ECO:0000313" key="1">
    <source>
        <dbReference type="EMBL" id="OGH84565.1"/>
    </source>
</evidence>
<protein>
    <submittedName>
        <fullName evidence="1">Uncharacterized protein</fullName>
    </submittedName>
</protein>
<sequence length="184" mass="20747">MKRISAIEPPTERQWYSSCSGRKSGCYAWPFHTIRGQVTELEKTMREEFGHSLEEAGVTKDAIAKVTDAYHGAMAPMLANELAAYPASGLYDSPNELGAMIVEGNPQTDRADIKKYASRAYARMAEKILLDLRAWAHPFPETKNQIARLREYLKEGDHDLAYIGTSEKELARLTRELPWAQGEQ</sequence>
<accession>A0A1F6NL38</accession>
<evidence type="ECO:0000313" key="2">
    <source>
        <dbReference type="Proteomes" id="UP000177803"/>
    </source>
</evidence>
<comment type="caution">
    <text evidence="1">The sequence shown here is derived from an EMBL/GenBank/DDBJ whole genome shotgun (WGS) entry which is preliminary data.</text>
</comment>